<reference evidence="1 2" key="1">
    <citation type="submission" date="2019-11" db="EMBL/GenBank/DDBJ databases">
        <title>Genome analysis of Rhizobacterium cereale a novel genus and species isolated from maize roots in North Spain.</title>
        <authorList>
            <person name="Menendez E."/>
            <person name="Flores-Felix J.D."/>
            <person name="Ramirez-Bahena M.-H."/>
            <person name="Igual J.M."/>
            <person name="Garcia-Fraile P."/>
            <person name="Peix A."/>
            <person name="Velazquez E."/>
        </authorList>
    </citation>
    <scope>NUCLEOTIDE SEQUENCE [LARGE SCALE GENOMIC DNA]</scope>
    <source>
        <strain evidence="1 2">RZME27</strain>
    </source>
</reference>
<dbReference type="EMBL" id="WIXI01000036">
    <property type="protein sequence ID" value="MQY45713.1"/>
    <property type="molecule type" value="Genomic_DNA"/>
</dbReference>
<comment type="caution">
    <text evidence="1">The sequence shown here is derived from an EMBL/GenBank/DDBJ whole genome shotgun (WGS) entry which is preliminary data.</text>
</comment>
<accession>A0A6A8A3Z5</accession>
<gene>
    <name evidence="1" type="ORF">GAO09_06515</name>
</gene>
<keyword evidence="2" id="KW-1185">Reference proteome</keyword>
<sequence length="141" mass="15801">MFELPEFTASCDEAKAGIIATFAERAELALALQQRRRDLAYRNPRMAEREVSHRALVEIISELRDAFPPQEVTLYTDLGDDEPLIDTVPSADKVRSRRLLAELLEPPATMAARRAIREARADASVTRAHGQILETLLFGVE</sequence>
<dbReference type="Proteomes" id="UP000435138">
    <property type="component" value="Unassembled WGS sequence"/>
</dbReference>
<evidence type="ECO:0000313" key="2">
    <source>
        <dbReference type="Proteomes" id="UP000435138"/>
    </source>
</evidence>
<evidence type="ECO:0000313" key="1">
    <source>
        <dbReference type="EMBL" id="MQY45713.1"/>
    </source>
</evidence>
<name>A0A6A8A3Z5_9HYPH</name>
<dbReference type="RefSeq" id="WP_153353230.1">
    <property type="nucleotide sequence ID" value="NZ_JAYKOO010000005.1"/>
</dbReference>
<dbReference type="AlphaFoldDB" id="A0A6A8A3Z5"/>
<organism evidence="1 2">
    <name type="scientific">Endobacterium cereale</name>
    <dbReference type="NCBI Taxonomy" id="2663029"/>
    <lineage>
        <taxon>Bacteria</taxon>
        <taxon>Pseudomonadati</taxon>
        <taxon>Pseudomonadota</taxon>
        <taxon>Alphaproteobacteria</taxon>
        <taxon>Hyphomicrobiales</taxon>
        <taxon>Rhizobiaceae</taxon>
        <taxon>Endobacterium</taxon>
    </lineage>
</organism>
<protein>
    <submittedName>
        <fullName evidence="1">Uncharacterized protein</fullName>
    </submittedName>
</protein>
<proteinExistence type="predicted"/>